<dbReference type="EMBL" id="WHWB01034750">
    <property type="protein sequence ID" value="KAJ7404806.1"/>
    <property type="molecule type" value="Genomic_DNA"/>
</dbReference>
<reference evidence="1" key="1">
    <citation type="submission" date="2019-10" db="EMBL/GenBank/DDBJ databases">
        <authorList>
            <person name="Soares A.E.R."/>
            <person name="Aleixo A."/>
            <person name="Schneider P."/>
            <person name="Miyaki C.Y."/>
            <person name="Schneider M.P."/>
            <person name="Mello C."/>
            <person name="Vasconcelos A.T.R."/>
        </authorList>
    </citation>
    <scope>NUCLEOTIDE SEQUENCE</scope>
    <source>
        <tissue evidence="1">Muscle</tissue>
    </source>
</reference>
<keyword evidence="2" id="KW-1185">Reference proteome</keyword>
<proteinExistence type="predicted"/>
<accession>A0ABQ9CRA8</accession>
<evidence type="ECO:0000313" key="1">
    <source>
        <dbReference type="EMBL" id="KAJ7404806.1"/>
    </source>
</evidence>
<dbReference type="Proteomes" id="UP001145742">
    <property type="component" value="Unassembled WGS sequence"/>
</dbReference>
<evidence type="ECO:0000313" key="2">
    <source>
        <dbReference type="Proteomes" id="UP001145742"/>
    </source>
</evidence>
<name>A0ABQ9CRA8_9PASS</name>
<gene>
    <name evidence="1" type="ORF">WISP_143589</name>
</gene>
<sequence length="81" mass="9111">MSKGTLMTNGLPQVSVPRTVMFNAFVHDIDSEIKCTVRRFADDMKLCGAADMPEGQDVIHSDLDKLEKWAHGTLMRFKKAK</sequence>
<comment type="caution">
    <text evidence="1">The sequence shown here is derived from an EMBL/GenBank/DDBJ whole genome shotgun (WGS) entry which is preliminary data.</text>
</comment>
<protein>
    <submittedName>
        <fullName evidence="1">Rna-directed dna polymerase from mobile element jockey-like</fullName>
    </submittedName>
</protein>
<organism evidence="1 2">
    <name type="scientific">Willisornis vidua</name>
    <name type="common">Xingu scale-backed antbird</name>
    <dbReference type="NCBI Taxonomy" id="1566151"/>
    <lineage>
        <taxon>Eukaryota</taxon>
        <taxon>Metazoa</taxon>
        <taxon>Chordata</taxon>
        <taxon>Craniata</taxon>
        <taxon>Vertebrata</taxon>
        <taxon>Euteleostomi</taxon>
        <taxon>Archelosauria</taxon>
        <taxon>Archosauria</taxon>
        <taxon>Dinosauria</taxon>
        <taxon>Saurischia</taxon>
        <taxon>Theropoda</taxon>
        <taxon>Coelurosauria</taxon>
        <taxon>Aves</taxon>
        <taxon>Neognathae</taxon>
        <taxon>Neoaves</taxon>
        <taxon>Telluraves</taxon>
        <taxon>Australaves</taxon>
        <taxon>Passeriformes</taxon>
        <taxon>Thamnophilidae</taxon>
        <taxon>Willisornis</taxon>
    </lineage>
</organism>